<dbReference type="OrthoDB" id="9808604at2"/>
<comment type="subunit">
    <text evidence="8">Homodimer. Interacts with FtsZ.</text>
</comment>
<protein>
    <recommendedName>
        <fullName evidence="2">Cell division protein ZapA</fullName>
    </recommendedName>
    <alternativeName>
        <fullName evidence="9">Z ring-associated protein ZapA</fullName>
    </alternativeName>
</protein>
<evidence type="ECO:0000256" key="6">
    <source>
        <dbReference type="ARBA" id="ARBA00023306"/>
    </source>
</evidence>
<evidence type="ECO:0000256" key="7">
    <source>
        <dbReference type="ARBA" id="ARBA00024910"/>
    </source>
</evidence>
<evidence type="ECO:0000256" key="2">
    <source>
        <dbReference type="ARBA" id="ARBA00015195"/>
    </source>
</evidence>
<comment type="function">
    <text evidence="7">Activator of cell division through the inhibition of FtsZ GTPase activity, therefore promoting FtsZ assembly into bundles of protofilaments necessary for the formation of the division Z ring. It is recruited early at mid-cell but it is not essential for cell division.</text>
</comment>
<evidence type="ECO:0000313" key="12">
    <source>
        <dbReference type="Proteomes" id="UP000267019"/>
    </source>
</evidence>
<dbReference type="EMBL" id="RBIJ01000003">
    <property type="protein sequence ID" value="RKQ84611.1"/>
    <property type="molecule type" value="Genomic_DNA"/>
</dbReference>
<keyword evidence="6" id="KW-0131">Cell cycle</keyword>
<name>A0A660KWD6_9BACL</name>
<dbReference type="InterPro" id="IPR007838">
    <property type="entry name" value="Cell_div_ZapA-like"/>
</dbReference>
<dbReference type="GO" id="GO:0005829">
    <property type="term" value="C:cytosol"/>
    <property type="evidence" value="ECO:0007669"/>
    <property type="project" value="TreeGrafter"/>
</dbReference>
<reference evidence="11 12" key="1">
    <citation type="submission" date="2018-10" db="EMBL/GenBank/DDBJ databases">
        <title>Genomic Encyclopedia of Type Strains, Phase IV (KMG-IV): sequencing the most valuable type-strain genomes for metagenomic binning, comparative biology and taxonomic classification.</title>
        <authorList>
            <person name="Goeker M."/>
        </authorList>
    </citation>
    <scope>NUCLEOTIDE SEQUENCE [LARGE SCALE GENOMIC DNA]</scope>
    <source>
        <strain evidence="11 12">DSM 22653</strain>
    </source>
</reference>
<evidence type="ECO:0000256" key="4">
    <source>
        <dbReference type="ARBA" id="ARBA00022618"/>
    </source>
</evidence>
<keyword evidence="3" id="KW-0963">Cytoplasm</keyword>
<evidence type="ECO:0000256" key="9">
    <source>
        <dbReference type="ARBA" id="ARBA00033158"/>
    </source>
</evidence>
<dbReference type="GO" id="GO:0043093">
    <property type="term" value="P:FtsZ-dependent cytokinesis"/>
    <property type="evidence" value="ECO:0007669"/>
    <property type="project" value="TreeGrafter"/>
</dbReference>
<sequence>MKRTTTARVKIFGETYHLKGDATEQHLHRLAEMVDQRMREIAARSPHLDVPRVAVLAALSFADEVLRLRRELDEVYELLEEETEGKSTESPPPEGGGT</sequence>
<evidence type="ECO:0000313" key="11">
    <source>
        <dbReference type="EMBL" id="RKQ84611.1"/>
    </source>
</evidence>
<comment type="subcellular location">
    <subcellularLocation>
        <location evidence="1">Cytoplasm</location>
    </subcellularLocation>
</comment>
<dbReference type="GO" id="GO:0032153">
    <property type="term" value="C:cell division site"/>
    <property type="evidence" value="ECO:0007669"/>
    <property type="project" value="TreeGrafter"/>
</dbReference>
<dbReference type="GO" id="GO:0000921">
    <property type="term" value="P:septin ring assembly"/>
    <property type="evidence" value="ECO:0007669"/>
    <property type="project" value="TreeGrafter"/>
</dbReference>
<dbReference type="Gene3D" id="6.10.250.790">
    <property type="match status" value="1"/>
</dbReference>
<dbReference type="SUPFAM" id="SSF102829">
    <property type="entry name" value="Cell division protein ZapA-like"/>
    <property type="match status" value="1"/>
</dbReference>
<keyword evidence="4 11" id="KW-0132">Cell division</keyword>
<evidence type="ECO:0000256" key="8">
    <source>
        <dbReference type="ARBA" id="ARBA00026068"/>
    </source>
</evidence>
<gene>
    <name evidence="11" type="ORF">C7438_1100</name>
</gene>
<dbReference type="PANTHER" id="PTHR34981">
    <property type="entry name" value="CELL DIVISION PROTEIN ZAPA"/>
    <property type="match status" value="1"/>
</dbReference>
<organism evidence="11 12">
    <name type="scientific">Brockia lithotrophica</name>
    <dbReference type="NCBI Taxonomy" id="933949"/>
    <lineage>
        <taxon>Bacteria</taxon>
        <taxon>Bacillati</taxon>
        <taxon>Bacillota</taxon>
        <taxon>Bacilli</taxon>
        <taxon>Bacillales</taxon>
        <taxon>Bacillales Family X. Incertae Sedis</taxon>
        <taxon>Brockia</taxon>
    </lineage>
</organism>
<dbReference type="Pfam" id="PF05164">
    <property type="entry name" value="ZapA"/>
    <property type="match status" value="1"/>
</dbReference>
<accession>A0A660KWD6</accession>
<dbReference type="InterPro" id="IPR053712">
    <property type="entry name" value="Bac_CellDiv_Activator"/>
</dbReference>
<comment type="caution">
    <text evidence="11">The sequence shown here is derived from an EMBL/GenBank/DDBJ whole genome shotgun (WGS) entry which is preliminary data.</text>
</comment>
<dbReference type="AlphaFoldDB" id="A0A660KWD6"/>
<dbReference type="RefSeq" id="WP_121444365.1">
    <property type="nucleotide sequence ID" value="NZ_RBIJ01000003.1"/>
</dbReference>
<evidence type="ECO:0000256" key="3">
    <source>
        <dbReference type="ARBA" id="ARBA00022490"/>
    </source>
</evidence>
<evidence type="ECO:0000256" key="5">
    <source>
        <dbReference type="ARBA" id="ARBA00023210"/>
    </source>
</evidence>
<evidence type="ECO:0000256" key="10">
    <source>
        <dbReference type="SAM" id="MobiDB-lite"/>
    </source>
</evidence>
<evidence type="ECO:0000256" key="1">
    <source>
        <dbReference type="ARBA" id="ARBA00004496"/>
    </source>
</evidence>
<dbReference type="GO" id="GO:0000917">
    <property type="term" value="P:division septum assembly"/>
    <property type="evidence" value="ECO:0007669"/>
    <property type="project" value="UniProtKB-KW"/>
</dbReference>
<feature type="region of interest" description="Disordered" evidence="10">
    <location>
        <begin position="79"/>
        <end position="98"/>
    </location>
</feature>
<keyword evidence="5" id="KW-0717">Septation</keyword>
<keyword evidence="12" id="KW-1185">Reference proteome</keyword>
<proteinExistence type="predicted"/>
<dbReference type="PANTHER" id="PTHR34981:SF1">
    <property type="entry name" value="CELL DIVISION PROTEIN ZAPA"/>
    <property type="match status" value="1"/>
</dbReference>
<dbReference type="GO" id="GO:0030428">
    <property type="term" value="C:cell septum"/>
    <property type="evidence" value="ECO:0007669"/>
    <property type="project" value="TreeGrafter"/>
</dbReference>
<dbReference type="Proteomes" id="UP000267019">
    <property type="component" value="Unassembled WGS sequence"/>
</dbReference>
<dbReference type="InterPro" id="IPR036192">
    <property type="entry name" value="Cell_div_ZapA-like_sf"/>
</dbReference>